<accession>A0A8X6IP25</accession>
<evidence type="ECO:0000313" key="2">
    <source>
        <dbReference type="EMBL" id="GFS51215.1"/>
    </source>
</evidence>
<evidence type="ECO:0000256" key="1">
    <source>
        <dbReference type="SAM" id="MobiDB-lite"/>
    </source>
</evidence>
<dbReference type="EMBL" id="BMAW01045650">
    <property type="protein sequence ID" value="GFS51215.1"/>
    <property type="molecule type" value="Genomic_DNA"/>
</dbReference>
<protein>
    <submittedName>
        <fullName evidence="2">Uncharacterized protein</fullName>
    </submittedName>
</protein>
<proteinExistence type="predicted"/>
<comment type="caution">
    <text evidence="2">The sequence shown here is derived from an EMBL/GenBank/DDBJ whole genome shotgun (WGS) entry which is preliminary data.</text>
</comment>
<dbReference type="AlphaFoldDB" id="A0A8X6IP25"/>
<evidence type="ECO:0000313" key="3">
    <source>
        <dbReference type="Proteomes" id="UP000887013"/>
    </source>
</evidence>
<keyword evidence="3" id="KW-1185">Reference proteome</keyword>
<reference evidence="2" key="1">
    <citation type="submission" date="2020-08" db="EMBL/GenBank/DDBJ databases">
        <title>Multicomponent nature underlies the extraordinary mechanical properties of spider dragline silk.</title>
        <authorList>
            <person name="Kono N."/>
            <person name="Nakamura H."/>
            <person name="Mori M."/>
            <person name="Yoshida Y."/>
            <person name="Ohtoshi R."/>
            <person name="Malay A.D."/>
            <person name="Moran D.A.P."/>
            <person name="Tomita M."/>
            <person name="Numata K."/>
            <person name="Arakawa K."/>
        </authorList>
    </citation>
    <scope>NUCLEOTIDE SEQUENCE</scope>
</reference>
<feature type="region of interest" description="Disordered" evidence="1">
    <location>
        <begin position="88"/>
        <end position="110"/>
    </location>
</feature>
<organism evidence="2 3">
    <name type="scientific">Nephila pilipes</name>
    <name type="common">Giant wood spider</name>
    <name type="synonym">Nephila maculata</name>
    <dbReference type="NCBI Taxonomy" id="299642"/>
    <lineage>
        <taxon>Eukaryota</taxon>
        <taxon>Metazoa</taxon>
        <taxon>Ecdysozoa</taxon>
        <taxon>Arthropoda</taxon>
        <taxon>Chelicerata</taxon>
        <taxon>Arachnida</taxon>
        <taxon>Araneae</taxon>
        <taxon>Araneomorphae</taxon>
        <taxon>Entelegynae</taxon>
        <taxon>Araneoidea</taxon>
        <taxon>Nephilidae</taxon>
        <taxon>Nephila</taxon>
    </lineage>
</organism>
<sequence>METPISFIVCVAPRKSKGKFHIPSICGNYDLEKKKVSADVYCNRKQNSEKGFLKYRTHQNNYHQKNNNYTNCHNRDYSQRNSLSVQFQSNPSYRTSRTGGGETNYSGFTA</sequence>
<feature type="non-terminal residue" evidence="2">
    <location>
        <position position="1"/>
    </location>
</feature>
<name>A0A8X6IP25_NEPPI</name>
<dbReference type="Proteomes" id="UP000887013">
    <property type="component" value="Unassembled WGS sequence"/>
</dbReference>
<dbReference type="OrthoDB" id="6437811at2759"/>
<gene>
    <name evidence="2" type="ORF">NPIL_17301</name>
</gene>